<organism evidence="2 3">
    <name type="scientific">Rhodopirellula baltica WH47</name>
    <dbReference type="NCBI Taxonomy" id="991778"/>
    <lineage>
        <taxon>Bacteria</taxon>
        <taxon>Pseudomonadati</taxon>
        <taxon>Planctomycetota</taxon>
        <taxon>Planctomycetia</taxon>
        <taxon>Pirellulales</taxon>
        <taxon>Pirellulaceae</taxon>
        <taxon>Rhodopirellula</taxon>
    </lineage>
</organism>
<accession>F2ATH8</accession>
<dbReference type="PATRIC" id="fig|991778.3.peg.3210"/>
<dbReference type="Proteomes" id="UP000006222">
    <property type="component" value="Unassembled WGS sequence"/>
</dbReference>
<gene>
    <name evidence="2" type="ORF">RBWH47_05608</name>
</gene>
<evidence type="ECO:0000313" key="3">
    <source>
        <dbReference type="Proteomes" id="UP000006222"/>
    </source>
</evidence>
<feature type="region of interest" description="Disordered" evidence="1">
    <location>
        <begin position="53"/>
        <end position="74"/>
    </location>
</feature>
<proteinExistence type="predicted"/>
<comment type="caution">
    <text evidence="2">The sequence shown here is derived from an EMBL/GenBank/DDBJ whole genome shotgun (WGS) entry which is preliminary data.</text>
</comment>
<sequence length="242" mass="27009">MALDEGNEKLTNADRIERFLTENPWKTQKEIAEGTGIKISIIGATMYAKPNLGRFTSKKDPKNSRGKIWANGEPGKPSFVGGKPFASRKKRRSSTDLVFDWLRENGAASVTEIVAGISGEAQTKSADLRTVVRTIVSRAADDGSLIANRDSSTNLYWVPGFEQPISIDDAKPGTALSEIRDCFYSNNNEFLTVNQLIEYTGRTMNGIRDVIYHPKYKHLFDRRSREGSGNQTLFRLKKGAMR</sequence>
<protein>
    <submittedName>
        <fullName evidence="2">Uncharacterized protein</fullName>
    </submittedName>
</protein>
<reference evidence="2 3" key="1">
    <citation type="journal article" date="2013" name="Mar. Genomics">
        <title>Expression of sulfatases in Rhodopirellula baltica and the diversity of sulfatases in the genus Rhodopirellula.</title>
        <authorList>
            <person name="Wegner C.E."/>
            <person name="Richter-Heitmann T."/>
            <person name="Klindworth A."/>
            <person name="Klockow C."/>
            <person name="Richter M."/>
            <person name="Achstetter T."/>
            <person name="Glockner F.O."/>
            <person name="Harder J."/>
        </authorList>
    </citation>
    <scope>NUCLEOTIDE SEQUENCE [LARGE SCALE GENOMIC DNA]</scope>
    <source>
        <strain evidence="2 3">WH47</strain>
    </source>
</reference>
<evidence type="ECO:0000256" key="1">
    <source>
        <dbReference type="SAM" id="MobiDB-lite"/>
    </source>
</evidence>
<dbReference type="EMBL" id="AFAR01000167">
    <property type="protein sequence ID" value="EGF27018.1"/>
    <property type="molecule type" value="Genomic_DNA"/>
</dbReference>
<dbReference type="AlphaFoldDB" id="F2ATH8"/>
<name>F2ATH8_RHOBT</name>
<evidence type="ECO:0000313" key="2">
    <source>
        <dbReference type="EMBL" id="EGF27018.1"/>
    </source>
</evidence>